<evidence type="ECO:0000313" key="1">
    <source>
        <dbReference type="EMBL" id="RVD88906.1"/>
    </source>
</evidence>
<dbReference type="RefSeq" id="XP_067494450.1">
    <property type="nucleotide sequence ID" value="XM_067631954.1"/>
</dbReference>
<dbReference type="VEuPathDB" id="FungiDB:DFL_003069"/>
<dbReference type="EMBL" id="SAEB01000003">
    <property type="protein sequence ID" value="RVD88906.1"/>
    <property type="molecule type" value="Genomic_DNA"/>
</dbReference>
<keyword evidence="2" id="KW-1185">Reference proteome</keyword>
<comment type="caution">
    <text evidence="1">The sequence shown here is derived from an EMBL/GenBank/DDBJ whole genome shotgun (WGS) entry which is preliminary data.</text>
</comment>
<dbReference type="GeneID" id="93585380"/>
<dbReference type="OrthoDB" id="5311219at2759"/>
<proteinExistence type="predicted"/>
<dbReference type="AlphaFoldDB" id="A0A437ACP5"/>
<protein>
    <submittedName>
        <fullName evidence="1">Uncharacterized protein</fullName>
    </submittedName>
</protein>
<gene>
    <name evidence="1" type="ORF">DFL_003069</name>
</gene>
<accession>A0A437ACP5</accession>
<name>A0A437ACP5_ARTFL</name>
<reference evidence="1 2" key="1">
    <citation type="submission" date="2019-01" db="EMBL/GenBank/DDBJ databases">
        <title>Intercellular communication is required for trap formation in the nematode-trapping fungus Duddingtonia flagrans.</title>
        <authorList>
            <person name="Youssar L."/>
            <person name="Wernet V."/>
            <person name="Hensel N."/>
            <person name="Hildebrandt H.-G."/>
            <person name="Fischer R."/>
        </authorList>
    </citation>
    <scope>NUCLEOTIDE SEQUENCE [LARGE SCALE GENOMIC DNA]</scope>
    <source>
        <strain evidence="1 2">CBS H-5679</strain>
    </source>
</reference>
<evidence type="ECO:0000313" key="2">
    <source>
        <dbReference type="Proteomes" id="UP000283090"/>
    </source>
</evidence>
<organism evidence="1 2">
    <name type="scientific">Arthrobotrys flagrans</name>
    <name type="common">Nematode-trapping fungus</name>
    <name type="synonym">Trichothecium flagrans</name>
    <dbReference type="NCBI Taxonomy" id="97331"/>
    <lineage>
        <taxon>Eukaryota</taxon>
        <taxon>Fungi</taxon>
        <taxon>Dikarya</taxon>
        <taxon>Ascomycota</taxon>
        <taxon>Pezizomycotina</taxon>
        <taxon>Orbiliomycetes</taxon>
        <taxon>Orbiliales</taxon>
        <taxon>Orbiliaceae</taxon>
        <taxon>Arthrobotrys</taxon>
    </lineage>
</organism>
<sequence length="535" mass="60786">MTIITDLPNELLEEIAIKLRTQYYDSNRFGNVLADFSLVCRAFYRVAFRYMHDEPDLSATERDLCTNKRVCEFLRLIQKNPGLGYVVRTLAIGPWDPTELSRKWSKNESFMKSYDFLKRTIESKAVQEEDVERLNDHPMSVLVAALFYLLPGLGYLHLVLQSSKRDEPLSTRWLLLAMDIAPLPFGEKIRGMELEYIELDTTGVFPCRTTLGALLGLPGLEHVRFTSEDAANSLLLAGTYSQLPLSQGVENLVIAPEPEPEPESTIVLSSAHSNAYERFRSFDPLCKQRLLDIRNTSSITGLSFYNNPCSTFSIPNIIQASKELKEFDCFIGSRTRDSREDVQAVHRALLEHKDTLEYLSMSYYKGFGNRHNPNFQLDFSAFRRLETLQVSMLLLADIDAPQIIIGNVLPANLDSLAVKIRHPSFASPGVCDWDEVVLCLITKIAGMRDAKLEKLNSVDVRVINHPAKASGSLKLKEARRMMNEMGIEFTATTYDPSGLLNYSLWTNSEVYMEAWYNRIEAEEWILGIAYKLMAE</sequence>
<dbReference type="Proteomes" id="UP000283090">
    <property type="component" value="Unassembled WGS sequence"/>
</dbReference>